<dbReference type="GO" id="GO:0009897">
    <property type="term" value="C:external side of plasma membrane"/>
    <property type="evidence" value="ECO:0007669"/>
    <property type="project" value="TreeGrafter"/>
</dbReference>
<dbReference type="Gene3D" id="1.10.220.110">
    <property type="entry name" value="GDNF binding domain"/>
    <property type="match status" value="1"/>
</dbReference>
<dbReference type="PANTHER" id="PTHR10269">
    <property type="entry name" value="GDNF RECEPTOR ALPHA"/>
    <property type="match status" value="1"/>
</dbReference>
<proteinExistence type="inferred from homology"/>
<evidence type="ECO:0000256" key="4">
    <source>
        <dbReference type="ARBA" id="ARBA00022622"/>
    </source>
</evidence>
<dbReference type="AlphaFoldDB" id="A0AAW1BWY1"/>
<evidence type="ECO:0000256" key="3">
    <source>
        <dbReference type="ARBA" id="ARBA00022475"/>
    </source>
</evidence>
<dbReference type="SUPFAM" id="SSF110035">
    <property type="entry name" value="GDNF receptor-like"/>
    <property type="match status" value="1"/>
</dbReference>
<accession>A0AAW1BWY1</accession>
<evidence type="ECO:0000256" key="7">
    <source>
        <dbReference type="ARBA" id="ARBA00023170"/>
    </source>
</evidence>
<keyword evidence="12" id="KW-1185">Reference proteome</keyword>
<evidence type="ECO:0000256" key="2">
    <source>
        <dbReference type="ARBA" id="ARBA00005961"/>
    </source>
</evidence>
<gene>
    <name evidence="11" type="ORF">NXF25_005150</name>
</gene>
<keyword evidence="4" id="KW-0336">GPI-anchor</keyword>
<organism evidence="11 12">
    <name type="scientific">Crotalus adamanteus</name>
    <name type="common">Eastern diamondback rattlesnake</name>
    <dbReference type="NCBI Taxonomy" id="8729"/>
    <lineage>
        <taxon>Eukaryota</taxon>
        <taxon>Metazoa</taxon>
        <taxon>Chordata</taxon>
        <taxon>Craniata</taxon>
        <taxon>Vertebrata</taxon>
        <taxon>Euteleostomi</taxon>
        <taxon>Lepidosauria</taxon>
        <taxon>Squamata</taxon>
        <taxon>Bifurcata</taxon>
        <taxon>Unidentata</taxon>
        <taxon>Episquamata</taxon>
        <taxon>Toxicofera</taxon>
        <taxon>Serpentes</taxon>
        <taxon>Colubroidea</taxon>
        <taxon>Viperidae</taxon>
        <taxon>Crotalinae</taxon>
        <taxon>Crotalus</taxon>
    </lineage>
</organism>
<dbReference type="GO" id="GO:0007399">
    <property type="term" value="P:nervous system development"/>
    <property type="evidence" value="ECO:0007669"/>
    <property type="project" value="TreeGrafter"/>
</dbReference>
<dbReference type="InterPro" id="IPR003438">
    <property type="entry name" value="GDNF_rcpt"/>
</dbReference>
<feature type="domain" description="GDNF/GAS1" evidence="10">
    <location>
        <begin position="105"/>
        <end position="181"/>
    </location>
</feature>
<evidence type="ECO:0000256" key="8">
    <source>
        <dbReference type="ARBA" id="ARBA00023180"/>
    </source>
</evidence>
<dbReference type="PANTHER" id="PTHR10269:SF15">
    <property type="entry name" value="GDNF FAMILY RECEPTOR ALPHA-3"/>
    <property type="match status" value="1"/>
</dbReference>
<evidence type="ECO:0000313" key="11">
    <source>
        <dbReference type="EMBL" id="KAK9406376.1"/>
    </source>
</evidence>
<protein>
    <submittedName>
        <fullName evidence="11">GDNF family receptor alpha-3</fullName>
    </submittedName>
</protein>
<evidence type="ECO:0000256" key="5">
    <source>
        <dbReference type="ARBA" id="ARBA00022729"/>
    </source>
</evidence>
<dbReference type="FunFam" id="1.10.220.110:FF:000001">
    <property type="entry name" value="GDNF family receptor alpha"/>
    <property type="match status" value="1"/>
</dbReference>
<evidence type="ECO:0000256" key="9">
    <source>
        <dbReference type="ARBA" id="ARBA00023288"/>
    </source>
</evidence>
<evidence type="ECO:0000313" key="12">
    <source>
        <dbReference type="Proteomes" id="UP001474421"/>
    </source>
</evidence>
<dbReference type="GO" id="GO:0043235">
    <property type="term" value="C:receptor complex"/>
    <property type="evidence" value="ECO:0007669"/>
    <property type="project" value="TreeGrafter"/>
</dbReference>
<evidence type="ECO:0000256" key="6">
    <source>
        <dbReference type="ARBA" id="ARBA00023136"/>
    </source>
</evidence>
<dbReference type="EMBL" id="JAOTOJ010000002">
    <property type="protein sequence ID" value="KAK9406376.1"/>
    <property type="molecule type" value="Genomic_DNA"/>
</dbReference>
<evidence type="ECO:0000259" key="10">
    <source>
        <dbReference type="SMART" id="SM00907"/>
    </source>
</evidence>
<dbReference type="InterPro" id="IPR037193">
    <property type="entry name" value="GDNF_alpha"/>
</dbReference>
<name>A0AAW1BWY1_CROAD</name>
<feature type="domain" description="GDNF/GAS1" evidence="10">
    <location>
        <begin position="192"/>
        <end position="286"/>
    </location>
</feature>
<reference evidence="11 12" key="1">
    <citation type="journal article" date="2024" name="Proc. Natl. Acad. Sci. U.S.A.">
        <title>The genetic regulatory architecture and epigenomic basis for age-related changes in rattlesnake venom.</title>
        <authorList>
            <person name="Hogan M.P."/>
            <person name="Holding M.L."/>
            <person name="Nystrom G.S."/>
            <person name="Colston T.J."/>
            <person name="Bartlett D.A."/>
            <person name="Mason A.J."/>
            <person name="Ellsworth S.A."/>
            <person name="Rautsaw R.M."/>
            <person name="Lawrence K.C."/>
            <person name="Strickland J.L."/>
            <person name="He B."/>
            <person name="Fraser P."/>
            <person name="Margres M.J."/>
            <person name="Gilbert D.M."/>
            <person name="Gibbs H.L."/>
            <person name="Parkinson C.L."/>
            <person name="Rokyta D.R."/>
        </authorList>
    </citation>
    <scope>NUCLEOTIDE SEQUENCE [LARGE SCALE GENOMIC DNA]</scope>
    <source>
        <strain evidence="11">DRR0105</strain>
    </source>
</reference>
<keyword evidence="6" id="KW-0472">Membrane</keyword>
<dbReference type="InterPro" id="IPR016017">
    <property type="entry name" value="GDNF/GAS1"/>
</dbReference>
<keyword evidence="5" id="KW-0732">Signal</keyword>
<keyword evidence="7 11" id="KW-0675">Receptor</keyword>
<evidence type="ECO:0000256" key="1">
    <source>
        <dbReference type="ARBA" id="ARBA00004609"/>
    </source>
</evidence>
<comment type="caution">
    <text evidence="11">The sequence shown here is derived from an EMBL/GenBank/DDBJ whole genome shotgun (WGS) entry which is preliminary data.</text>
</comment>
<dbReference type="SMART" id="SM00907">
    <property type="entry name" value="GDNF"/>
    <property type="match status" value="3"/>
</dbReference>
<dbReference type="Proteomes" id="UP001474421">
    <property type="component" value="Unassembled WGS sequence"/>
</dbReference>
<comment type="similarity">
    <text evidence="2">Belongs to the GDNFR family.</text>
</comment>
<keyword evidence="3" id="KW-1003">Cell membrane</keyword>
<sequence>MSFEQPNNCVEAETLCLAEPSCSATYQILRNCSQHLSKNSYIFLYQEANNRCTEAQIKMRNGHFQHCKCHRRAQKKEEQCLQIYRALHSTLTQGSPRAKDSQNSCLLAANICQMDHKCMRHRSHYAQACSPGYPCDQHKCHQSLRRFFEKVNADFTKKLLFCPCQDEACGERRWKTIVPECSFLSSSSKPNCLFLLDTCLKDKICRSRLTDFQEKCKSLQTFTDGCSPSNHAACLQAYMKMIGTSLTPNYVSNSSTEITLWCSCKNSGNYKEDCDQILNLFSSNKCLYNAIQAQMNLGQNNQDQPQDQPQFTPSLGIHGTSTMFTEKLYQEPKVKQEKKDSEILTLNHKSPPNSEYPRAGFSSLILVLTLVFLFLGPP</sequence>
<keyword evidence="9" id="KW-0449">Lipoprotein</keyword>
<comment type="subcellular location">
    <subcellularLocation>
        <location evidence="1">Cell membrane</location>
        <topology evidence="1">Lipid-anchor</topology>
        <topology evidence="1">GPI-anchor</topology>
    </subcellularLocation>
</comment>
<keyword evidence="8" id="KW-0325">Glycoprotein</keyword>
<feature type="domain" description="GDNF/GAS1" evidence="10">
    <location>
        <begin position="9"/>
        <end position="92"/>
    </location>
</feature>
<dbReference type="Pfam" id="PF02351">
    <property type="entry name" value="GDNF"/>
    <property type="match status" value="2"/>
</dbReference>
<dbReference type="GO" id="GO:0007169">
    <property type="term" value="P:cell surface receptor protein tyrosine kinase signaling pathway"/>
    <property type="evidence" value="ECO:0007669"/>
    <property type="project" value="UniProtKB-ARBA"/>
</dbReference>
<dbReference type="GO" id="GO:0038023">
    <property type="term" value="F:signaling receptor activity"/>
    <property type="evidence" value="ECO:0007669"/>
    <property type="project" value="InterPro"/>
</dbReference>